<feature type="transmembrane region" description="Helical" evidence="1">
    <location>
        <begin position="7"/>
        <end position="26"/>
    </location>
</feature>
<feature type="domain" description="AsmA" evidence="2">
    <location>
        <begin position="11"/>
        <end position="124"/>
    </location>
</feature>
<dbReference type="InterPro" id="IPR052894">
    <property type="entry name" value="AsmA-related"/>
</dbReference>
<proteinExistence type="predicted"/>
<evidence type="ECO:0000313" key="4">
    <source>
        <dbReference type="Proteomes" id="UP000324159"/>
    </source>
</evidence>
<dbReference type="Proteomes" id="UP000324159">
    <property type="component" value="Unassembled WGS sequence"/>
</dbReference>
<comment type="caution">
    <text evidence="3">The sequence shown here is derived from an EMBL/GenBank/DDBJ whole genome shotgun (WGS) entry which is preliminary data.</text>
</comment>
<dbReference type="AlphaFoldDB" id="A0A5D3WL69"/>
<dbReference type="GO" id="GO:0005886">
    <property type="term" value="C:plasma membrane"/>
    <property type="evidence" value="ECO:0007669"/>
    <property type="project" value="TreeGrafter"/>
</dbReference>
<gene>
    <name evidence="3" type="ORF">EDC39_10135</name>
</gene>
<sequence length="291" mass="30454">MKALVKVVVVLVIILAAVVAGSLFYVDSIARRAIEYGGSEALGVPTTLERIDISLLGGKIELSNLKIANPPGFQSDRFLSLGSGQVAVSLGSLMKDTVIVPAVRLAGIRIDLEQSGKKNNVQPLLARTRGAAGRGGAAAETGDGGTGRKFVIEHFAIEDVVVSARLGLLGGSSRVRLVLPKIELRDLGRKQGGMTLPELIRTVVQTLLDAAASSSADLSPQLAALLRGELKGLDTVRGELVGKASAEVEKAASKVKKELQKMPLPPEVDKAVEEQAGKALEGLRGLFGDKK</sequence>
<evidence type="ECO:0000259" key="2">
    <source>
        <dbReference type="Pfam" id="PF05170"/>
    </source>
</evidence>
<dbReference type="RefSeq" id="WP_148894082.1">
    <property type="nucleotide sequence ID" value="NZ_VNIB01000001.1"/>
</dbReference>
<keyword evidence="1" id="KW-0472">Membrane</keyword>
<evidence type="ECO:0000256" key="1">
    <source>
        <dbReference type="SAM" id="Phobius"/>
    </source>
</evidence>
<reference evidence="3 4" key="1">
    <citation type="submission" date="2019-07" db="EMBL/GenBank/DDBJ databases">
        <title>Genomic Encyclopedia of Type Strains, Phase IV (KMG-IV): sequencing the most valuable type-strain genomes for metagenomic binning, comparative biology and taxonomic classification.</title>
        <authorList>
            <person name="Goeker M."/>
        </authorList>
    </citation>
    <scope>NUCLEOTIDE SEQUENCE [LARGE SCALE GENOMIC DNA]</scope>
    <source>
        <strain evidence="3 4">SS015</strain>
    </source>
</reference>
<protein>
    <submittedName>
        <fullName evidence="3">AsmA-like protein</fullName>
    </submittedName>
</protein>
<accession>A0A5D3WL69</accession>
<dbReference type="Pfam" id="PF05170">
    <property type="entry name" value="AsmA"/>
    <property type="match status" value="1"/>
</dbReference>
<dbReference type="GO" id="GO:0090313">
    <property type="term" value="P:regulation of protein targeting to membrane"/>
    <property type="evidence" value="ECO:0007669"/>
    <property type="project" value="TreeGrafter"/>
</dbReference>
<dbReference type="PANTHER" id="PTHR30441:SF4">
    <property type="entry name" value="PROTEIN ASMA"/>
    <property type="match status" value="1"/>
</dbReference>
<keyword evidence="1" id="KW-1133">Transmembrane helix</keyword>
<dbReference type="PANTHER" id="PTHR30441">
    <property type="entry name" value="DUF748 DOMAIN-CONTAINING PROTEIN"/>
    <property type="match status" value="1"/>
</dbReference>
<dbReference type="InterPro" id="IPR007844">
    <property type="entry name" value="AsmA"/>
</dbReference>
<organism evidence="3 4">
    <name type="scientific">Geothermobacter ehrlichii</name>
    <dbReference type="NCBI Taxonomy" id="213224"/>
    <lineage>
        <taxon>Bacteria</taxon>
        <taxon>Pseudomonadati</taxon>
        <taxon>Thermodesulfobacteriota</taxon>
        <taxon>Desulfuromonadia</taxon>
        <taxon>Desulfuromonadales</taxon>
        <taxon>Geothermobacteraceae</taxon>
        <taxon>Geothermobacter</taxon>
    </lineage>
</organism>
<dbReference type="OrthoDB" id="5401764at2"/>
<keyword evidence="4" id="KW-1185">Reference proteome</keyword>
<name>A0A5D3WL69_9BACT</name>
<dbReference type="EMBL" id="VNIB01000001">
    <property type="protein sequence ID" value="TYO99875.1"/>
    <property type="molecule type" value="Genomic_DNA"/>
</dbReference>
<keyword evidence="1" id="KW-0812">Transmembrane</keyword>
<evidence type="ECO:0000313" key="3">
    <source>
        <dbReference type="EMBL" id="TYO99875.1"/>
    </source>
</evidence>